<evidence type="ECO:0000256" key="2">
    <source>
        <dbReference type="SAM" id="SignalP"/>
    </source>
</evidence>
<evidence type="ECO:0000313" key="4">
    <source>
        <dbReference type="Proteomes" id="UP000322667"/>
    </source>
</evidence>
<feature type="signal peptide" evidence="2">
    <location>
        <begin position="1"/>
        <end position="28"/>
    </location>
</feature>
<dbReference type="GO" id="GO:0045087">
    <property type="term" value="P:innate immune response"/>
    <property type="evidence" value="ECO:0007669"/>
    <property type="project" value="InterPro"/>
</dbReference>
<dbReference type="EMBL" id="CM017619">
    <property type="protein sequence ID" value="TYI07947.1"/>
    <property type="molecule type" value="Genomic_DNA"/>
</dbReference>
<sequence>MNIVANQSFLSFASIILLLSSIAIVGEARDPFNTLTPQNFAGGRVSNIFDIGLYLGAIKEAGPSRGEGHSIVEGQKLLNGLALGGLKDSGPSPGVGNKFTDERPSPGVGNKLIDSRTIGGIKDSGPSPGTGNKFTESGPSPGTGNKFTESGPSLGTGNKFTDSGPSPGTGNRFTNSGSSPGITLRDDKGNKFNFSQTIRFFFIL</sequence>
<name>A0A5D2NV34_GOSTO</name>
<dbReference type="InterPro" id="IPR044700">
    <property type="entry name" value="PIP2/PIPL1"/>
</dbReference>
<protein>
    <submittedName>
        <fullName evidence="3">Uncharacterized protein</fullName>
    </submittedName>
</protein>
<dbReference type="AlphaFoldDB" id="A0A5D2NV34"/>
<dbReference type="PANTHER" id="PTHR34663:SF21">
    <property type="entry name" value="PROTEIN, PUTATIVE-RELATED"/>
    <property type="match status" value="1"/>
</dbReference>
<reference evidence="3 4" key="1">
    <citation type="submission" date="2019-07" db="EMBL/GenBank/DDBJ databases">
        <title>WGS assembly of Gossypium tomentosum.</title>
        <authorList>
            <person name="Chen Z.J."/>
            <person name="Sreedasyam A."/>
            <person name="Ando A."/>
            <person name="Song Q."/>
            <person name="De L."/>
            <person name="Hulse-Kemp A."/>
            <person name="Ding M."/>
            <person name="Ye W."/>
            <person name="Kirkbride R."/>
            <person name="Jenkins J."/>
            <person name="Plott C."/>
            <person name="Lovell J."/>
            <person name="Lin Y.-M."/>
            <person name="Vaughn R."/>
            <person name="Liu B."/>
            <person name="Li W."/>
            <person name="Simpson S."/>
            <person name="Scheffler B."/>
            <person name="Saski C."/>
            <person name="Grover C."/>
            <person name="Hu G."/>
            <person name="Conover J."/>
            <person name="Carlson J."/>
            <person name="Shu S."/>
            <person name="Boston L."/>
            <person name="Williams M."/>
            <person name="Peterson D."/>
            <person name="Mcgee K."/>
            <person name="Jones D."/>
            <person name="Wendel J."/>
            <person name="Stelly D."/>
            <person name="Grimwood J."/>
            <person name="Schmutz J."/>
        </authorList>
    </citation>
    <scope>NUCLEOTIDE SEQUENCE [LARGE SCALE GENOMIC DNA]</scope>
    <source>
        <strain evidence="3">7179.01</strain>
    </source>
</reference>
<evidence type="ECO:0000313" key="3">
    <source>
        <dbReference type="EMBL" id="TYI07947.1"/>
    </source>
</evidence>
<feature type="compositionally biased region" description="Polar residues" evidence="1">
    <location>
        <begin position="127"/>
        <end position="181"/>
    </location>
</feature>
<gene>
    <name evidence="3" type="ORF">ES332_A10G262000v1</name>
</gene>
<organism evidence="3 4">
    <name type="scientific">Gossypium tomentosum</name>
    <name type="common">Hawaiian cotton</name>
    <name type="synonym">Gossypium sandvicense</name>
    <dbReference type="NCBI Taxonomy" id="34277"/>
    <lineage>
        <taxon>Eukaryota</taxon>
        <taxon>Viridiplantae</taxon>
        <taxon>Streptophyta</taxon>
        <taxon>Embryophyta</taxon>
        <taxon>Tracheophyta</taxon>
        <taxon>Spermatophyta</taxon>
        <taxon>Magnoliopsida</taxon>
        <taxon>eudicotyledons</taxon>
        <taxon>Gunneridae</taxon>
        <taxon>Pentapetalae</taxon>
        <taxon>rosids</taxon>
        <taxon>malvids</taxon>
        <taxon>Malvales</taxon>
        <taxon>Malvaceae</taxon>
        <taxon>Malvoideae</taxon>
        <taxon>Gossypium</taxon>
    </lineage>
</organism>
<accession>A0A5D2NV34</accession>
<dbReference type="PANTHER" id="PTHR34663">
    <property type="entry name" value="OS06G0637400 PROTEIN"/>
    <property type="match status" value="1"/>
</dbReference>
<feature type="region of interest" description="Disordered" evidence="1">
    <location>
        <begin position="83"/>
        <end position="189"/>
    </location>
</feature>
<evidence type="ECO:0000256" key="1">
    <source>
        <dbReference type="SAM" id="MobiDB-lite"/>
    </source>
</evidence>
<feature type="chain" id="PRO_5022757287" evidence="2">
    <location>
        <begin position="29"/>
        <end position="204"/>
    </location>
</feature>
<dbReference type="Proteomes" id="UP000322667">
    <property type="component" value="Chromosome A10"/>
</dbReference>
<dbReference type="GO" id="GO:0050793">
    <property type="term" value="P:regulation of developmental process"/>
    <property type="evidence" value="ECO:0007669"/>
    <property type="project" value="InterPro"/>
</dbReference>
<keyword evidence="4" id="KW-1185">Reference proteome</keyword>
<keyword evidence="2" id="KW-0732">Signal</keyword>
<proteinExistence type="predicted"/>